<accession>A0AAV4IK85</accession>
<proteinExistence type="predicted"/>
<name>A0AAV4IK85_9GAST</name>
<dbReference type="Proteomes" id="UP000762676">
    <property type="component" value="Unassembled WGS sequence"/>
</dbReference>
<reference evidence="1 2" key="1">
    <citation type="journal article" date="2021" name="Elife">
        <title>Chloroplast acquisition without the gene transfer in kleptoplastic sea slugs, Plakobranchus ocellatus.</title>
        <authorList>
            <person name="Maeda T."/>
            <person name="Takahashi S."/>
            <person name="Yoshida T."/>
            <person name="Shimamura S."/>
            <person name="Takaki Y."/>
            <person name="Nagai Y."/>
            <person name="Toyoda A."/>
            <person name="Suzuki Y."/>
            <person name="Arimoto A."/>
            <person name="Ishii H."/>
            <person name="Satoh N."/>
            <person name="Nishiyama T."/>
            <person name="Hasebe M."/>
            <person name="Maruyama T."/>
            <person name="Minagawa J."/>
            <person name="Obokata J."/>
            <person name="Shigenobu S."/>
        </authorList>
    </citation>
    <scope>NUCLEOTIDE SEQUENCE [LARGE SCALE GENOMIC DNA]</scope>
</reference>
<organism evidence="1 2">
    <name type="scientific">Elysia marginata</name>
    <dbReference type="NCBI Taxonomy" id="1093978"/>
    <lineage>
        <taxon>Eukaryota</taxon>
        <taxon>Metazoa</taxon>
        <taxon>Spiralia</taxon>
        <taxon>Lophotrochozoa</taxon>
        <taxon>Mollusca</taxon>
        <taxon>Gastropoda</taxon>
        <taxon>Heterobranchia</taxon>
        <taxon>Euthyneura</taxon>
        <taxon>Panpulmonata</taxon>
        <taxon>Sacoglossa</taxon>
        <taxon>Placobranchoidea</taxon>
        <taxon>Plakobranchidae</taxon>
        <taxon>Elysia</taxon>
    </lineage>
</organism>
<evidence type="ECO:0000313" key="1">
    <source>
        <dbReference type="EMBL" id="GFS10225.1"/>
    </source>
</evidence>
<protein>
    <submittedName>
        <fullName evidence="1">Uncharacterized protein</fullName>
    </submittedName>
</protein>
<evidence type="ECO:0000313" key="2">
    <source>
        <dbReference type="Proteomes" id="UP000762676"/>
    </source>
</evidence>
<comment type="caution">
    <text evidence="1">The sequence shown here is derived from an EMBL/GenBank/DDBJ whole genome shotgun (WGS) entry which is preliminary data.</text>
</comment>
<dbReference type="EMBL" id="BMAT01002614">
    <property type="protein sequence ID" value="GFS10225.1"/>
    <property type="molecule type" value="Genomic_DNA"/>
</dbReference>
<dbReference type="AlphaFoldDB" id="A0AAV4IK85"/>
<gene>
    <name evidence="1" type="ORF">ElyMa_001318000</name>
</gene>
<keyword evidence="2" id="KW-1185">Reference proteome</keyword>
<sequence length="106" mass="12018">MNWQLNCESGRLHDFVSYLLEIKIGDHELSARSANGARKPIVCSKTPRYLRVILCHTLSSPAREASNGSGRRVHDSIRETTYGNSDTDKFVEIMRTSKRLTLRVTP</sequence>